<proteinExistence type="predicted"/>
<reference evidence="8" key="1">
    <citation type="submission" date="2021-06" db="EMBL/GenBank/DDBJ databases">
        <authorList>
            <person name="Kallberg Y."/>
            <person name="Tangrot J."/>
            <person name="Rosling A."/>
        </authorList>
    </citation>
    <scope>NUCLEOTIDE SEQUENCE</scope>
    <source>
        <strain evidence="8">AZ414A</strain>
    </source>
</reference>
<dbReference type="InterPro" id="IPR000569">
    <property type="entry name" value="HECT_dom"/>
</dbReference>
<dbReference type="SUPFAM" id="SSF54427">
    <property type="entry name" value="NTF2-like"/>
    <property type="match status" value="1"/>
</dbReference>
<dbReference type="Gene3D" id="3.30.2160.10">
    <property type="entry name" value="Hect, E3 ligase catalytic domain"/>
    <property type="match status" value="1"/>
</dbReference>
<keyword evidence="3" id="KW-0808">Transferase</keyword>
<feature type="active site" description="Glycyl thioester intermediate" evidence="5">
    <location>
        <position position="976"/>
    </location>
</feature>
<dbReference type="InterPro" id="IPR044611">
    <property type="entry name" value="E3A/B/C-like"/>
</dbReference>
<evidence type="ECO:0000256" key="4">
    <source>
        <dbReference type="ARBA" id="ARBA00022786"/>
    </source>
</evidence>
<dbReference type="SUPFAM" id="SSF56204">
    <property type="entry name" value="Hect, E3 ligase catalytic domain"/>
    <property type="match status" value="1"/>
</dbReference>
<feature type="compositionally biased region" description="Polar residues" evidence="6">
    <location>
        <begin position="1262"/>
        <end position="1275"/>
    </location>
</feature>
<organism evidence="8 9">
    <name type="scientific">Diversispora eburnea</name>
    <dbReference type="NCBI Taxonomy" id="1213867"/>
    <lineage>
        <taxon>Eukaryota</taxon>
        <taxon>Fungi</taxon>
        <taxon>Fungi incertae sedis</taxon>
        <taxon>Mucoromycota</taxon>
        <taxon>Glomeromycotina</taxon>
        <taxon>Glomeromycetes</taxon>
        <taxon>Diversisporales</taxon>
        <taxon>Diversisporaceae</taxon>
        <taxon>Diversispora</taxon>
    </lineage>
</organism>
<evidence type="ECO:0000256" key="2">
    <source>
        <dbReference type="ARBA" id="ARBA00012485"/>
    </source>
</evidence>
<dbReference type="Gene3D" id="3.30.2410.10">
    <property type="entry name" value="Hect, E3 ligase catalytic domain"/>
    <property type="match status" value="1"/>
</dbReference>
<evidence type="ECO:0000313" key="9">
    <source>
        <dbReference type="Proteomes" id="UP000789706"/>
    </source>
</evidence>
<dbReference type="PANTHER" id="PTHR45700:SF2">
    <property type="entry name" value="UBIQUITIN-PROTEIN LIGASE E3C"/>
    <property type="match status" value="1"/>
</dbReference>
<feature type="domain" description="HECT" evidence="7">
    <location>
        <begin position="690"/>
        <end position="993"/>
    </location>
</feature>
<evidence type="ECO:0000259" key="7">
    <source>
        <dbReference type="PROSITE" id="PS50237"/>
    </source>
</evidence>
<dbReference type="Gene3D" id="3.90.1750.10">
    <property type="entry name" value="Hect, E3 ligase catalytic domains"/>
    <property type="match status" value="1"/>
</dbReference>
<evidence type="ECO:0000256" key="1">
    <source>
        <dbReference type="ARBA" id="ARBA00000885"/>
    </source>
</evidence>
<dbReference type="GO" id="GO:0061630">
    <property type="term" value="F:ubiquitin protein ligase activity"/>
    <property type="evidence" value="ECO:0007669"/>
    <property type="project" value="UniProtKB-EC"/>
</dbReference>
<protein>
    <recommendedName>
        <fullName evidence="2">HECT-type E3 ubiquitin transferase</fullName>
        <ecNumber evidence="2">2.3.2.26</ecNumber>
    </recommendedName>
</protein>
<dbReference type="GO" id="GO:0006511">
    <property type="term" value="P:ubiquitin-dependent protein catabolic process"/>
    <property type="evidence" value="ECO:0007669"/>
    <property type="project" value="TreeGrafter"/>
</dbReference>
<dbReference type="EC" id="2.3.2.26" evidence="2"/>
<evidence type="ECO:0000313" key="8">
    <source>
        <dbReference type="EMBL" id="CAG8441414.1"/>
    </source>
</evidence>
<dbReference type="FunFam" id="3.30.2160.10:FF:000002">
    <property type="entry name" value="Putative Ubiquitin-protein ligase E3C"/>
    <property type="match status" value="1"/>
</dbReference>
<dbReference type="Proteomes" id="UP000789706">
    <property type="component" value="Unassembled WGS sequence"/>
</dbReference>
<dbReference type="GO" id="GO:0000209">
    <property type="term" value="P:protein polyubiquitination"/>
    <property type="evidence" value="ECO:0007669"/>
    <property type="project" value="InterPro"/>
</dbReference>
<name>A0A9N8V7V4_9GLOM</name>
<dbReference type="PANTHER" id="PTHR45700">
    <property type="entry name" value="UBIQUITIN-PROTEIN LIGASE E3C"/>
    <property type="match status" value="1"/>
</dbReference>
<comment type="caution">
    <text evidence="8">The sequence shown here is derived from an EMBL/GenBank/DDBJ whole genome shotgun (WGS) entry which is preliminary data.</text>
</comment>
<evidence type="ECO:0000256" key="3">
    <source>
        <dbReference type="ARBA" id="ARBA00022679"/>
    </source>
</evidence>
<gene>
    <name evidence="8" type="ORF">DEBURN_LOCUS1471</name>
</gene>
<dbReference type="SMART" id="SM00119">
    <property type="entry name" value="HECTc"/>
    <property type="match status" value="1"/>
</dbReference>
<feature type="compositionally biased region" description="Gly residues" evidence="6">
    <location>
        <begin position="1279"/>
        <end position="1289"/>
    </location>
</feature>
<dbReference type="Gene3D" id="3.10.450.50">
    <property type="match status" value="1"/>
</dbReference>
<sequence length="1289" mass="148226">MINSFEGNFRPRRNINLGGQRKREDLGSLIKKTQELRNDRNLERQRQKSATKIQAFYRGRTVAGRLRNQERALWDQQVEIIFNLDNSMYHAAKTLVNMARSFLFFYRPIYDNRREFCLCEILWKHNLNSEMIFIPFSYDELRNTWTLQLKKILLIFLQSVGSQSQSQSIIDDNNYAIHYLKTLLLAVDVEKHERTKPTYGGRIISQEIFKYLVEHDLYFELRKYLLSLNIDDKNDLAIIPIVNLGLYSFRIFNPKDEIYKLSLEKFITNIFTIPLLSHRINIEALSIFSSRMPLHELIVKLSEMNGNNWNLEQGSVMLSNLLVFAHRTIKKMNKDVMLAYLKVIQNLLLLIPTRLLMDKPESDVIVIVQETTPSLPKIDPRILKGISYLFDPQHLNSVFAFSKCADYTAFLKISNFLIILINRWSSRKADLLHSIINGTFSMSENISSIRLLWEAFKKSNLARLLPANQSLPINYFTEPSFSEQWGLFILLCELFSRVLVTMGDDEFFNENQNPLKLSEVIEMSISLKNVGFTLYWNSPSFKMDSTIHGGCISFIYLREIITKLLRQIHARDSRRRFTATDHWLMISESEMVTFAKTVVAEDLELERNQDGVNIDKRQLISISPRLGILYNIPFVIPFDERVKIFRNFVRNDSERINDFGFFESRRRVTIRRSNIFEDGYANLNSAGKGLKNSVAIQFIDEFGIPEAGIDGGGLFKEFLTSLTRIAFDTNYGLFLNTNKQLLYPNPQEYAQQEIQLGYYEFMGRILGKALYEGILIDAAFAGFFLTKWLGRTSYCLIILKNYQGNVESDFSLNFTVVDNEFGESRTVELVPGGSDIPVNQYNRLQYIYLVANYRLNIQIEKQCKAFFRGLSDLINSKWLKMFNQQELQILVGGAYIPIDLEDLRQNTVYSDYKDDDPVIQSFWKVVSEFSEEEKRNLIKFVTSCSRPPLFGFKELNPKFSIRRAGSGTRLPSSSTCVNLLKLPAYPDENTLRDIEQIWEEYKRHHDGDYFTDNATVVFIPTASGARGYDAVRQFLANAYDSRILKIKENVIHKTVGQNSIVEESDTKINFVSGEGSWLVPGVDSRHLIDVDITLPIVTTAIFDDNRICSIRLYWDQASALKQLKLISDKNTWPIISERQVDALKDISSAQLNPFGRAELAAGVSRMNINHQQQQPPAGRRNVHTSSRVNQPGGTGGKSSIFDGSDDTTSNRSSRFHSNKNQSQFIIGDQETGFQEQRSQKKMNPNSNASQIQMQDDSEESNKPGQRSTFRPSSRVTKPPGGGGSQITFG</sequence>
<dbReference type="InterPro" id="IPR035983">
    <property type="entry name" value="Hect_E3_ubiquitin_ligase"/>
</dbReference>
<dbReference type="PROSITE" id="PS50237">
    <property type="entry name" value="HECT"/>
    <property type="match status" value="1"/>
</dbReference>
<dbReference type="OrthoDB" id="8068875at2759"/>
<dbReference type="PROSITE" id="PS50096">
    <property type="entry name" value="IQ"/>
    <property type="match status" value="1"/>
</dbReference>
<dbReference type="EMBL" id="CAJVPK010000065">
    <property type="protein sequence ID" value="CAG8441414.1"/>
    <property type="molecule type" value="Genomic_DNA"/>
</dbReference>
<feature type="region of interest" description="Disordered" evidence="6">
    <location>
        <begin position="1170"/>
        <end position="1289"/>
    </location>
</feature>
<evidence type="ECO:0000256" key="6">
    <source>
        <dbReference type="SAM" id="MobiDB-lite"/>
    </source>
</evidence>
<feature type="compositionally biased region" description="Polar residues" evidence="6">
    <location>
        <begin position="1231"/>
        <end position="1254"/>
    </location>
</feature>
<dbReference type="CDD" id="cd00078">
    <property type="entry name" value="HECTc"/>
    <property type="match status" value="1"/>
</dbReference>
<keyword evidence="4 5" id="KW-0833">Ubl conjugation pathway</keyword>
<dbReference type="Pfam" id="PF00632">
    <property type="entry name" value="HECT"/>
    <property type="match status" value="1"/>
</dbReference>
<accession>A0A9N8V7V4</accession>
<evidence type="ECO:0000256" key="5">
    <source>
        <dbReference type="PROSITE-ProRule" id="PRU00104"/>
    </source>
</evidence>
<keyword evidence="9" id="KW-1185">Reference proteome</keyword>
<comment type="catalytic activity">
    <reaction evidence="1">
        <text>S-ubiquitinyl-[E2 ubiquitin-conjugating enzyme]-L-cysteine + [acceptor protein]-L-lysine = [E2 ubiquitin-conjugating enzyme]-L-cysteine + N(6)-ubiquitinyl-[acceptor protein]-L-lysine.</text>
        <dbReference type="EC" id="2.3.2.26"/>
    </reaction>
</comment>
<dbReference type="InterPro" id="IPR032710">
    <property type="entry name" value="NTF2-like_dom_sf"/>
</dbReference>